<accession>A0A7X5BQG3</accession>
<comment type="caution">
    <text evidence="1">The sequence shown here is derived from an EMBL/GenBank/DDBJ whole genome shotgun (WGS) entry which is preliminary data.</text>
</comment>
<dbReference type="RefSeq" id="WP_139921703.1">
    <property type="nucleotide sequence ID" value="NZ_CBCSLE010000208.1"/>
</dbReference>
<evidence type="ECO:0000313" key="1">
    <source>
        <dbReference type="EMBL" id="NBC39629.1"/>
    </source>
</evidence>
<name>A0A7X5BQG3_9BACT</name>
<dbReference type="AlphaFoldDB" id="A0A7X5BQG3"/>
<proteinExistence type="predicted"/>
<evidence type="ECO:0000313" key="2">
    <source>
        <dbReference type="Proteomes" id="UP000537825"/>
    </source>
</evidence>
<keyword evidence="2" id="KW-1185">Reference proteome</keyword>
<gene>
    <name evidence="1" type="ORF">GTZ93_07265</name>
</gene>
<dbReference type="EMBL" id="JAAAPK010000002">
    <property type="protein sequence ID" value="NBC39629.1"/>
    <property type="molecule type" value="Genomic_DNA"/>
</dbReference>
<protein>
    <submittedName>
        <fullName evidence="1">Uncharacterized protein</fullName>
    </submittedName>
</protein>
<dbReference type="Proteomes" id="UP000537825">
    <property type="component" value="Unassembled WGS sequence"/>
</dbReference>
<reference evidence="1 2" key="1">
    <citation type="submission" date="2020-01" db="EMBL/GenBank/DDBJ databases">
        <title>The draft genome sequence of Corallococcus exiguus DSM 14696.</title>
        <authorList>
            <person name="Zhang X."/>
            <person name="Zhu H."/>
        </authorList>
    </citation>
    <scope>NUCLEOTIDE SEQUENCE [LARGE SCALE GENOMIC DNA]</scope>
    <source>
        <strain evidence="1 2">DSM 14696</strain>
    </source>
</reference>
<sequence>MAHISKEVAYNLIVELGLPQVILDIFEGNPPEDCSYRYGRPDEYYRMTEEHQANYGADAVVPFMDNSNFDVLFAYDRQRHAYLRFYVEAPTEGLAQPFCSWQQLMAQEFIRHYEDEMDNALLRDFAKRFDFHFVEELIELGERNCREDDERWLPECEKFVAWVGERGDKALP</sequence>
<organism evidence="1 2">
    <name type="scientific">Corallococcus exiguus</name>
    <dbReference type="NCBI Taxonomy" id="83462"/>
    <lineage>
        <taxon>Bacteria</taxon>
        <taxon>Pseudomonadati</taxon>
        <taxon>Myxococcota</taxon>
        <taxon>Myxococcia</taxon>
        <taxon>Myxococcales</taxon>
        <taxon>Cystobacterineae</taxon>
        <taxon>Myxococcaceae</taxon>
        <taxon>Corallococcus</taxon>
    </lineage>
</organism>